<keyword evidence="3" id="KW-0804">Transcription</keyword>
<proteinExistence type="predicted"/>
<dbReference type="Pfam" id="PF00392">
    <property type="entry name" value="GntR"/>
    <property type="match status" value="1"/>
</dbReference>
<evidence type="ECO:0000256" key="3">
    <source>
        <dbReference type="ARBA" id="ARBA00023163"/>
    </source>
</evidence>
<accession>A0A4S8FBQ3</accession>
<organism evidence="5 6">
    <name type="scientific">Lampropedia puyangensis</name>
    <dbReference type="NCBI Taxonomy" id="1330072"/>
    <lineage>
        <taxon>Bacteria</taxon>
        <taxon>Pseudomonadati</taxon>
        <taxon>Pseudomonadota</taxon>
        <taxon>Betaproteobacteria</taxon>
        <taxon>Burkholderiales</taxon>
        <taxon>Comamonadaceae</taxon>
        <taxon>Lampropedia</taxon>
    </lineage>
</organism>
<dbReference type="GO" id="GO:0003700">
    <property type="term" value="F:DNA-binding transcription factor activity"/>
    <property type="evidence" value="ECO:0007669"/>
    <property type="project" value="InterPro"/>
</dbReference>
<name>A0A4S8FBQ3_9BURK</name>
<dbReference type="SMART" id="SM00345">
    <property type="entry name" value="HTH_GNTR"/>
    <property type="match status" value="1"/>
</dbReference>
<keyword evidence="6" id="KW-1185">Reference proteome</keyword>
<evidence type="ECO:0000256" key="2">
    <source>
        <dbReference type="ARBA" id="ARBA00023125"/>
    </source>
</evidence>
<dbReference type="SUPFAM" id="SSF48008">
    <property type="entry name" value="GntR ligand-binding domain-like"/>
    <property type="match status" value="1"/>
</dbReference>
<dbReference type="Gene3D" id="1.20.120.530">
    <property type="entry name" value="GntR ligand-binding domain-like"/>
    <property type="match status" value="1"/>
</dbReference>
<dbReference type="PROSITE" id="PS50949">
    <property type="entry name" value="HTH_GNTR"/>
    <property type="match status" value="1"/>
</dbReference>
<dbReference type="OrthoDB" id="8851860at2"/>
<evidence type="ECO:0000259" key="4">
    <source>
        <dbReference type="PROSITE" id="PS50949"/>
    </source>
</evidence>
<dbReference type="InterPro" id="IPR011711">
    <property type="entry name" value="GntR_C"/>
</dbReference>
<dbReference type="InterPro" id="IPR008920">
    <property type="entry name" value="TF_FadR/GntR_C"/>
</dbReference>
<dbReference type="PANTHER" id="PTHR43537">
    <property type="entry name" value="TRANSCRIPTIONAL REGULATOR, GNTR FAMILY"/>
    <property type="match status" value="1"/>
</dbReference>
<dbReference type="AlphaFoldDB" id="A0A4S8FBQ3"/>
<reference evidence="5 6" key="1">
    <citation type="journal article" date="2015" name="Antonie Van Leeuwenhoek">
        <title>Lampropedia puyangensis sp. nov., isolated from symptomatic bark of Populus ? euramericana canker and emended description of Lampropedia hyalina (Ehrenberg 1832) Lee et al. 2004.</title>
        <authorList>
            <person name="Li Y."/>
            <person name="Wang T."/>
            <person name="Piao C.G."/>
            <person name="Wang L.F."/>
            <person name="Tian G.Z."/>
            <person name="Zhu T.H."/>
            <person name="Guo M.W."/>
        </authorList>
    </citation>
    <scope>NUCLEOTIDE SEQUENCE [LARGE SCALE GENOMIC DNA]</scope>
    <source>
        <strain evidence="5 6">2-bin</strain>
    </source>
</reference>
<dbReference type="Proteomes" id="UP000308917">
    <property type="component" value="Unassembled WGS sequence"/>
</dbReference>
<dbReference type="InterPro" id="IPR000524">
    <property type="entry name" value="Tscrpt_reg_HTH_GntR"/>
</dbReference>
<dbReference type="PANTHER" id="PTHR43537:SF45">
    <property type="entry name" value="GNTR FAMILY REGULATORY PROTEIN"/>
    <property type="match status" value="1"/>
</dbReference>
<keyword evidence="1" id="KW-0805">Transcription regulation</keyword>
<protein>
    <submittedName>
        <fullName evidence="5">GntR family transcriptional regulator</fullName>
    </submittedName>
</protein>
<dbReference type="GO" id="GO:0003677">
    <property type="term" value="F:DNA binding"/>
    <property type="evidence" value="ECO:0007669"/>
    <property type="project" value="UniProtKB-KW"/>
</dbReference>
<feature type="domain" description="HTH gntR-type" evidence="4">
    <location>
        <begin position="13"/>
        <end position="80"/>
    </location>
</feature>
<dbReference type="Gene3D" id="1.10.10.10">
    <property type="entry name" value="Winged helix-like DNA-binding domain superfamily/Winged helix DNA-binding domain"/>
    <property type="match status" value="1"/>
</dbReference>
<dbReference type="SUPFAM" id="SSF46785">
    <property type="entry name" value="Winged helix' DNA-binding domain"/>
    <property type="match status" value="1"/>
</dbReference>
<evidence type="ECO:0000313" key="5">
    <source>
        <dbReference type="EMBL" id="THU04619.1"/>
    </source>
</evidence>
<keyword evidence="2" id="KW-0238">DNA-binding</keyword>
<dbReference type="CDD" id="cd07377">
    <property type="entry name" value="WHTH_GntR"/>
    <property type="match status" value="1"/>
</dbReference>
<evidence type="ECO:0000256" key="1">
    <source>
        <dbReference type="ARBA" id="ARBA00023015"/>
    </source>
</evidence>
<dbReference type="InterPro" id="IPR036388">
    <property type="entry name" value="WH-like_DNA-bd_sf"/>
</dbReference>
<dbReference type="InterPro" id="IPR036390">
    <property type="entry name" value="WH_DNA-bd_sf"/>
</dbReference>
<dbReference type="Pfam" id="PF07729">
    <property type="entry name" value="FCD"/>
    <property type="match status" value="1"/>
</dbReference>
<comment type="caution">
    <text evidence="5">The sequence shown here is derived from an EMBL/GenBank/DDBJ whole genome shotgun (WGS) entry which is preliminary data.</text>
</comment>
<gene>
    <name evidence="5" type="ORF">E9531_03360</name>
</gene>
<dbReference type="SMART" id="SM00895">
    <property type="entry name" value="FCD"/>
    <property type="match status" value="1"/>
</dbReference>
<sequence>MHIKTQARAAVPPSLADQVYTHVKNELFDLALLPGDAFAEADIVAVTGVSRTPVRQALQRLAREGFVQVTSRSGWRVRPFDFERFEQLYDLRIVLELAAVARLCKQPELVQSPAIEALLQAWGVAPHQRLPVGRDAALLDEAFHCTLVEATGNMEMAAVHRDVTEKISIVRRLDFTKQARIDSTYDEHGAILQAILKRREAEACSMLKAHIEVSKAEVRKITIHNLHTTRASYSSRSI</sequence>
<dbReference type="EMBL" id="STFG01000002">
    <property type="protein sequence ID" value="THU04619.1"/>
    <property type="molecule type" value="Genomic_DNA"/>
</dbReference>
<evidence type="ECO:0000313" key="6">
    <source>
        <dbReference type="Proteomes" id="UP000308917"/>
    </source>
</evidence>